<sequence>MSFTFARWLDPMIQAPSVQQTVIAAMLTVGFVKPEKDASEGEVWGAMKDLQMITWRHQAHDLLFLRRFSLRGDSKNSLGVLWIGAQLNGQDYRITCNLLEPAERERMARQLAFANLALGTSEWGGDAYAFKARSIRRSNWAGRAPESAPSDADAPPASMGGSFYATTFAPAQGDEMYFNETVEDSADEPTYFN</sequence>
<proteinExistence type="predicted"/>
<evidence type="ECO:0000313" key="1">
    <source>
        <dbReference type="EMBL" id="BDG72996.1"/>
    </source>
</evidence>
<evidence type="ECO:0000313" key="2">
    <source>
        <dbReference type="Proteomes" id="UP000831327"/>
    </source>
</evidence>
<reference evidence="1 2" key="1">
    <citation type="journal article" date="2016" name="Microbes Environ.">
        <title>Phylogenetically diverse aerobic anoxygenic phototrophic bacteria isolated from epilithic biofilms in Tama river, Japan.</title>
        <authorList>
            <person name="Hirose S."/>
            <person name="Matsuura K."/>
            <person name="Haruta S."/>
        </authorList>
    </citation>
    <scope>NUCLEOTIDE SEQUENCE [LARGE SCALE GENOMIC DNA]</scope>
    <source>
        <strain evidence="1 2">S08</strain>
    </source>
</reference>
<gene>
    <name evidence="1" type="ORF">Rmf_29250</name>
</gene>
<protein>
    <submittedName>
        <fullName evidence="1">Uncharacterized protein</fullName>
    </submittedName>
</protein>
<name>A0ABN6P3K7_9PROT</name>
<dbReference type="RefSeq" id="WP_244407182.1">
    <property type="nucleotide sequence ID" value="NZ_AP025637.1"/>
</dbReference>
<accession>A0ABN6P3K7</accession>
<organism evidence="1 2">
    <name type="scientific">Roseomonas fluvialis</name>
    <dbReference type="NCBI Taxonomy" id="1750527"/>
    <lineage>
        <taxon>Bacteria</taxon>
        <taxon>Pseudomonadati</taxon>
        <taxon>Pseudomonadota</taxon>
        <taxon>Alphaproteobacteria</taxon>
        <taxon>Acetobacterales</taxon>
        <taxon>Roseomonadaceae</taxon>
        <taxon>Roseomonas</taxon>
    </lineage>
</organism>
<keyword evidence="2" id="KW-1185">Reference proteome</keyword>
<dbReference type="EMBL" id="AP025637">
    <property type="protein sequence ID" value="BDG72996.1"/>
    <property type="molecule type" value="Genomic_DNA"/>
</dbReference>
<dbReference type="Proteomes" id="UP000831327">
    <property type="component" value="Chromosome"/>
</dbReference>